<feature type="compositionally biased region" description="Low complexity" evidence="1">
    <location>
        <begin position="535"/>
        <end position="551"/>
    </location>
</feature>
<dbReference type="AlphaFoldDB" id="A0A9Q0M2W6"/>
<feature type="domain" description="F-box" evidence="2">
    <location>
        <begin position="146"/>
        <end position="186"/>
    </location>
</feature>
<reference evidence="3" key="1">
    <citation type="submission" date="2022-12" db="EMBL/GenBank/DDBJ databases">
        <title>Genome assemblies of Blomia tropicalis.</title>
        <authorList>
            <person name="Cui Y."/>
        </authorList>
    </citation>
    <scope>NUCLEOTIDE SEQUENCE</scope>
    <source>
        <tissue evidence="3">Adult mites</tissue>
    </source>
</reference>
<feature type="region of interest" description="Disordered" evidence="1">
    <location>
        <begin position="301"/>
        <end position="331"/>
    </location>
</feature>
<evidence type="ECO:0000313" key="4">
    <source>
        <dbReference type="Proteomes" id="UP001142055"/>
    </source>
</evidence>
<dbReference type="Proteomes" id="UP001142055">
    <property type="component" value="Chromosome 3"/>
</dbReference>
<accession>A0A9Q0M2W6</accession>
<evidence type="ECO:0000259" key="2">
    <source>
        <dbReference type="PROSITE" id="PS50181"/>
    </source>
</evidence>
<feature type="region of interest" description="Disordered" evidence="1">
    <location>
        <begin position="81"/>
        <end position="120"/>
    </location>
</feature>
<feature type="region of interest" description="Disordered" evidence="1">
    <location>
        <begin position="1"/>
        <end position="24"/>
    </location>
</feature>
<dbReference type="Pfam" id="PF12937">
    <property type="entry name" value="F-box-like"/>
    <property type="match status" value="1"/>
</dbReference>
<evidence type="ECO:0000313" key="3">
    <source>
        <dbReference type="EMBL" id="KAJ6218160.1"/>
    </source>
</evidence>
<feature type="compositionally biased region" description="Basic residues" evidence="1">
    <location>
        <begin position="569"/>
        <end position="582"/>
    </location>
</feature>
<dbReference type="InterPro" id="IPR001810">
    <property type="entry name" value="F-box_dom"/>
</dbReference>
<feature type="compositionally biased region" description="Low complexity" evidence="1">
    <location>
        <begin position="517"/>
        <end position="528"/>
    </location>
</feature>
<protein>
    <recommendedName>
        <fullName evidence="2">F-box domain-containing protein</fullName>
    </recommendedName>
</protein>
<dbReference type="PROSITE" id="PS50181">
    <property type="entry name" value="FBOX"/>
    <property type="match status" value="1"/>
</dbReference>
<feature type="compositionally biased region" description="Polar residues" evidence="1">
    <location>
        <begin position="429"/>
        <end position="448"/>
    </location>
</feature>
<dbReference type="Gene3D" id="3.80.10.10">
    <property type="entry name" value="Ribonuclease Inhibitor"/>
    <property type="match status" value="1"/>
</dbReference>
<feature type="compositionally biased region" description="Polar residues" evidence="1">
    <location>
        <begin position="99"/>
        <end position="120"/>
    </location>
</feature>
<dbReference type="EMBL" id="JAPWDV010000003">
    <property type="protein sequence ID" value="KAJ6218160.1"/>
    <property type="molecule type" value="Genomic_DNA"/>
</dbReference>
<dbReference type="SUPFAM" id="SSF52047">
    <property type="entry name" value="RNI-like"/>
    <property type="match status" value="1"/>
</dbReference>
<evidence type="ECO:0000256" key="1">
    <source>
        <dbReference type="SAM" id="MobiDB-lite"/>
    </source>
</evidence>
<dbReference type="OMA" id="NCEHGIG"/>
<feature type="region of interest" description="Disordered" evidence="1">
    <location>
        <begin position="388"/>
        <end position="458"/>
    </location>
</feature>
<proteinExistence type="predicted"/>
<feature type="compositionally biased region" description="Polar residues" evidence="1">
    <location>
        <begin position="301"/>
        <end position="320"/>
    </location>
</feature>
<keyword evidence="4" id="KW-1185">Reference proteome</keyword>
<feature type="region of interest" description="Disordered" evidence="1">
    <location>
        <begin position="357"/>
        <end position="376"/>
    </location>
</feature>
<comment type="caution">
    <text evidence="3">The sequence shown here is derived from an EMBL/GenBank/DDBJ whole genome shotgun (WGS) entry which is preliminary data.</text>
</comment>
<dbReference type="InterPro" id="IPR032675">
    <property type="entry name" value="LRR_dom_sf"/>
</dbReference>
<sequence>MNRQRSASHCPHHTGQYDGKSVSPSGHKCCCAKAKHTSGGIALGHGDTPFGAGNNLDPNVAGRNKRASSLRILNKRFNFHFTNQHNENQQTKNGERRSSNVSSETNSGMRQPTSATYHHGSSANHQIIYHSNNILNRNSKKQKHHHVKLNELDDRSLKHIFEYLTLKERLQYERVCRRWQALIRTSFLAPASLKIGEHSVKCNCQCSYFPSWDLPPGKRFKRDEAGYIIYPNSVLKYLLPLCRNLKCLNFSHCYLDDQALQIIIAHSDTIECLHLNDIRLEEGNDDLETLADFSSPSTNTTVNDLNISSTNRTANSSDELMSNDHHPSEENTITSAVSQFATEQLAVFGGFVRKLSTRKPAKKATHGNGGAGVGDQVINNVNIGRSKQPAEHLAHSAHQTPQQPNKTAHQRHQRSGSAVTRRNMVAEQPENSNAMRGTRTNMPTNVANNGKMGNGSSKLARKSVDPINVGLHYKLSNNLSYPNINTTTTTTNTNTAGHTSTGINHMEYMNYSNQPTDVSVSKSSIVDSSVDHRNSSSPNNGPSSGKTSTSNIASAATAAALSNAIGQRRAQHRRREWSRHRSSNNNQNTLQMQLQLQQDKLQQQQQHIQPYQLDDSTKLSTTAINVEMQPSSTYIRNNSLGNDSNSSSAAGKRLLVNAAIAPNISSLQTDSDVRITSNSNSNSSSGASNLTDTTLAISRMDDIQAFVEQEQRRRECRQSHLMHWKQFSKKLGAQIRCLSVGGLTAVDQVVIDLLLKHCVALDELRINNEIDILSYLTIIKHTVKRIYINCEHGIGLECVSLLAFRNYAEKVINLGRVDVPPDLIDSVISAIGSNFSNLRSLHMRLHNFDIDVSTPANLLFNNLYELNLQFVSGNVDLPFKKLIQLGWQSVQSLTIQYASITEESVRAIGESLPQLRKLVLHAVEFRCDHPSKRYGHRICTNCSHSVWKCIASLPYLTQLKLHRVIIDAEICKALSRMTRLNSLDLQYCSNVSDNVVSVCTDLARRQPRRLFNLNVISRGFVTYKPPVDCPNLLIDIKVAAR</sequence>
<feature type="compositionally biased region" description="Polar residues" evidence="1">
    <location>
        <begin position="81"/>
        <end position="92"/>
    </location>
</feature>
<dbReference type="InterPro" id="IPR036047">
    <property type="entry name" value="F-box-like_dom_sf"/>
</dbReference>
<feature type="region of interest" description="Disordered" evidence="1">
    <location>
        <begin position="513"/>
        <end position="551"/>
    </location>
</feature>
<organism evidence="3 4">
    <name type="scientific">Blomia tropicalis</name>
    <name type="common">Mite</name>
    <dbReference type="NCBI Taxonomy" id="40697"/>
    <lineage>
        <taxon>Eukaryota</taxon>
        <taxon>Metazoa</taxon>
        <taxon>Ecdysozoa</taxon>
        <taxon>Arthropoda</taxon>
        <taxon>Chelicerata</taxon>
        <taxon>Arachnida</taxon>
        <taxon>Acari</taxon>
        <taxon>Acariformes</taxon>
        <taxon>Sarcoptiformes</taxon>
        <taxon>Astigmata</taxon>
        <taxon>Glycyphagoidea</taxon>
        <taxon>Echimyopodidae</taxon>
        <taxon>Blomia</taxon>
    </lineage>
</organism>
<feature type="region of interest" description="Disordered" evidence="1">
    <location>
        <begin position="563"/>
        <end position="587"/>
    </location>
</feature>
<name>A0A9Q0M2W6_BLOTA</name>
<dbReference type="SUPFAM" id="SSF81383">
    <property type="entry name" value="F-box domain"/>
    <property type="match status" value="1"/>
</dbReference>
<dbReference type="Gene3D" id="1.20.1280.50">
    <property type="match status" value="1"/>
</dbReference>
<feature type="compositionally biased region" description="Polar residues" evidence="1">
    <location>
        <begin position="397"/>
        <end position="407"/>
    </location>
</feature>
<gene>
    <name evidence="3" type="ORF">RDWZM_009317</name>
</gene>